<sequence>MKRTKFHRSIILLLLLSSFLFSCDFIAAGSNLMAERYKFEVTQDSLIKKITAYNEKSIQDSVFKISDKNPSFYRGYINDIENNDIYWVLIPVASDAPTELLLISVENRVSGKIIIVNQEPKLEKEINSRKIVVKNFKNRVLDKIGLKYKHTGNAMNKVY</sequence>
<dbReference type="PROSITE" id="PS51257">
    <property type="entry name" value="PROKAR_LIPOPROTEIN"/>
    <property type="match status" value="1"/>
</dbReference>
<proteinExistence type="predicted"/>
<protein>
    <recommendedName>
        <fullName evidence="3">Lipoprotein</fullName>
    </recommendedName>
</protein>
<organism evidence="1 2">
    <name type="scientific">Sphingobacterium multivorum</name>
    <dbReference type="NCBI Taxonomy" id="28454"/>
    <lineage>
        <taxon>Bacteria</taxon>
        <taxon>Pseudomonadati</taxon>
        <taxon>Bacteroidota</taxon>
        <taxon>Sphingobacteriia</taxon>
        <taxon>Sphingobacteriales</taxon>
        <taxon>Sphingobacteriaceae</taxon>
        <taxon>Sphingobacterium</taxon>
    </lineage>
</organism>
<dbReference type="GeneID" id="97183271"/>
<evidence type="ECO:0000313" key="2">
    <source>
        <dbReference type="Proteomes" id="UP000251241"/>
    </source>
</evidence>
<reference evidence="1 2" key="1">
    <citation type="submission" date="2018-06" db="EMBL/GenBank/DDBJ databases">
        <authorList>
            <consortium name="Pathogen Informatics"/>
            <person name="Doyle S."/>
        </authorList>
    </citation>
    <scope>NUCLEOTIDE SEQUENCE [LARGE SCALE GENOMIC DNA]</scope>
    <source>
        <strain evidence="1 2">NCTC11343</strain>
    </source>
</reference>
<dbReference type="EMBL" id="UAUU01000009">
    <property type="protein sequence ID" value="SPZ88295.1"/>
    <property type="molecule type" value="Genomic_DNA"/>
</dbReference>
<accession>A0A2X2JLJ6</accession>
<dbReference type="RefSeq" id="WP_146753085.1">
    <property type="nucleotide sequence ID" value="NZ_CP069793.1"/>
</dbReference>
<gene>
    <name evidence="1" type="ORF">NCTC11343_03406</name>
</gene>
<evidence type="ECO:0008006" key="3">
    <source>
        <dbReference type="Google" id="ProtNLM"/>
    </source>
</evidence>
<evidence type="ECO:0000313" key="1">
    <source>
        <dbReference type="EMBL" id="SPZ88295.1"/>
    </source>
</evidence>
<dbReference type="AlphaFoldDB" id="A0A2X2JLJ6"/>
<name>A0A2X2JLJ6_SPHMU</name>
<dbReference type="Proteomes" id="UP000251241">
    <property type="component" value="Unassembled WGS sequence"/>
</dbReference>